<protein>
    <submittedName>
        <fullName evidence="2">Uncharacterized protein</fullName>
    </submittedName>
</protein>
<dbReference type="STRING" id="7398.A0A1A9Z9P9"/>
<accession>A0A1A9Z9P9</accession>
<dbReference type="Proteomes" id="UP000092445">
    <property type="component" value="Unassembled WGS sequence"/>
</dbReference>
<feature type="compositionally biased region" description="Low complexity" evidence="1">
    <location>
        <begin position="22"/>
        <end position="50"/>
    </location>
</feature>
<reference evidence="3" key="1">
    <citation type="submission" date="2014-03" db="EMBL/GenBank/DDBJ databases">
        <authorList>
            <person name="Aksoy S."/>
            <person name="Warren W."/>
            <person name="Wilson R.K."/>
        </authorList>
    </citation>
    <scope>NUCLEOTIDE SEQUENCE [LARGE SCALE GENOMIC DNA]</scope>
    <source>
        <strain evidence="3">IAEA</strain>
    </source>
</reference>
<dbReference type="VEuPathDB" id="VectorBase:GPAI007948"/>
<organism evidence="2 3">
    <name type="scientific">Glossina pallidipes</name>
    <name type="common">Tsetse fly</name>
    <dbReference type="NCBI Taxonomy" id="7398"/>
    <lineage>
        <taxon>Eukaryota</taxon>
        <taxon>Metazoa</taxon>
        <taxon>Ecdysozoa</taxon>
        <taxon>Arthropoda</taxon>
        <taxon>Hexapoda</taxon>
        <taxon>Insecta</taxon>
        <taxon>Pterygota</taxon>
        <taxon>Neoptera</taxon>
        <taxon>Endopterygota</taxon>
        <taxon>Diptera</taxon>
        <taxon>Brachycera</taxon>
        <taxon>Muscomorpha</taxon>
        <taxon>Hippoboscoidea</taxon>
        <taxon>Glossinidae</taxon>
        <taxon>Glossina</taxon>
    </lineage>
</organism>
<dbReference type="AlphaFoldDB" id="A0A1A9Z9P9"/>
<reference evidence="2" key="2">
    <citation type="submission" date="2020-05" db="UniProtKB">
        <authorList>
            <consortium name="EnsemblMetazoa"/>
        </authorList>
    </citation>
    <scope>IDENTIFICATION</scope>
    <source>
        <strain evidence="2">IAEA</strain>
    </source>
</reference>
<feature type="region of interest" description="Disordered" evidence="1">
    <location>
        <begin position="20"/>
        <end position="56"/>
    </location>
</feature>
<evidence type="ECO:0000256" key="1">
    <source>
        <dbReference type="SAM" id="MobiDB-lite"/>
    </source>
</evidence>
<name>A0A1A9Z9P9_GLOPL</name>
<feature type="compositionally biased region" description="Acidic residues" evidence="1">
    <location>
        <begin position="74"/>
        <end position="107"/>
    </location>
</feature>
<feature type="region of interest" description="Disordered" evidence="1">
    <location>
        <begin position="74"/>
        <end position="116"/>
    </location>
</feature>
<evidence type="ECO:0000313" key="3">
    <source>
        <dbReference type="Proteomes" id="UP000092445"/>
    </source>
</evidence>
<sequence>MTINTMLSNTSQQIRLVENQKSTKTVTTSGNSSGSNSSSSNSIYTVGSSGDDNILDSDEMSCEQLLLAIQEYYDDDDDDNEHDDDDDDGDDDDDNDEGDDADNDDNNNEISPVEKEQYEYHGYRAVVQRQSQENVDNNSLMNTMYLKSAYVNNANANASVSANANANANALLVRRFRRSSIGMQRKAAFRQKKLDSLGTWRRQRRSGATSNARRPIRIVPDWTENAIQGEHFWKPTSASGDLCCLNEENI</sequence>
<keyword evidence="3" id="KW-1185">Reference proteome</keyword>
<dbReference type="EnsemblMetazoa" id="GPAI007948-RA">
    <property type="protein sequence ID" value="GPAI007948-PA"/>
    <property type="gene ID" value="GPAI007948"/>
</dbReference>
<proteinExistence type="predicted"/>
<evidence type="ECO:0000313" key="2">
    <source>
        <dbReference type="EnsemblMetazoa" id="GPAI007948-PA"/>
    </source>
</evidence>